<gene>
    <name evidence="2" type="ORF">CSPHI_03000</name>
</gene>
<evidence type="ECO:0000259" key="1">
    <source>
        <dbReference type="SMART" id="SM00849"/>
    </source>
</evidence>
<protein>
    <recommendedName>
        <fullName evidence="1">Metallo-beta-lactamase domain-containing protein</fullName>
    </recommendedName>
</protein>
<dbReference type="KEGG" id="csph:CSPHI_03000"/>
<dbReference type="EMBL" id="CP009248">
    <property type="protein sequence ID" value="APT90210.1"/>
    <property type="molecule type" value="Genomic_DNA"/>
</dbReference>
<dbReference type="SMART" id="SM00849">
    <property type="entry name" value="Lactamase_B"/>
    <property type="match status" value="1"/>
</dbReference>
<reference evidence="2 3" key="1">
    <citation type="submission" date="2014-08" db="EMBL/GenBank/DDBJ databases">
        <title>Complete genome sequence of Corynebacterium sphenisci CECT 5990(T) (=DSM 44792(T)), isolated from healthy wild penguins.</title>
        <authorList>
            <person name="Ruckert C."/>
            <person name="Albersmeier A."/>
            <person name="Winkler A."/>
            <person name="Kalinowski J."/>
        </authorList>
    </citation>
    <scope>NUCLEOTIDE SEQUENCE [LARGE SCALE GENOMIC DNA]</scope>
    <source>
        <strain evidence="2 3">DSM 44792</strain>
    </source>
</reference>
<dbReference type="AlphaFoldDB" id="A0A1L7CWL9"/>
<dbReference type="InterPro" id="IPR036866">
    <property type="entry name" value="RibonucZ/Hydroxyglut_hydro"/>
</dbReference>
<dbReference type="GO" id="GO:0042781">
    <property type="term" value="F:3'-tRNA processing endoribonuclease activity"/>
    <property type="evidence" value="ECO:0007669"/>
    <property type="project" value="TreeGrafter"/>
</dbReference>
<dbReference type="STRING" id="1437874.CSPHI_03000"/>
<accession>A0A1L7CWL9</accession>
<name>A0A1L7CWL9_9CORY</name>
<dbReference type="Proteomes" id="UP000185469">
    <property type="component" value="Chromosome"/>
</dbReference>
<dbReference type="Gene3D" id="3.60.15.10">
    <property type="entry name" value="Ribonuclease Z/Hydroxyacylglutathione hydrolase-like"/>
    <property type="match status" value="1"/>
</dbReference>
<dbReference type="RefSeq" id="WP_075691433.1">
    <property type="nucleotide sequence ID" value="NZ_CP009248.1"/>
</dbReference>
<dbReference type="InterPro" id="IPR001279">
    <property type="entry name" value="Metallo-B-lactamas"/>
</dbReference>
<sequence length="253" mass="26686">MRVTVLGCSGSMCAPDEPASGYLVDAPGGSFVMDLGPGALGELQRRGDPSTVDLLLSHLHADHCMDIPGLMVWRRYHPTAPARRRNLLYGPADTALRVGHAVAEAGAEVDDLGDSFELRHTPVREPFTVAGVRVTAYPMTHPIETHGFRVDDGRRVLAYTGDTAYAPEVVELAEGADVLLCEATWGDGSAAVAEAMHMSGAEAGRVAREAGVAHLVLTHIPPYGDRAGALAAARAEFAGEISLARRGMVIDLG</sequence>
<dbReference type="PANTHER" id="PTHR46018">
    <property type="entry name" value="ZINC PHOSPHODIESTERASE ELAC PROTEIN 1"/>
    <property type="match status" value="1"/>
</dbReference>
<evidence type="ECO:0000313" key="3">
    <source>
        <dbReference type="Proteomes" id="UP000185469"/>
    </source>
</evidence>
<dbReference type="Pfam" id="PF12706">
    <property type="entry name" value="Lactamase_B_2"/>
    <property type="match status" value="1"/>
</dbReference>
<dbReference type="CDD" id="cd07716">
    <property type="entry name" value="RNaseZ_short-form-like_MBL-fold"/>
    <property type="match status" value="1"/>
</dbReference>
<keyword evidence="3" id="KW-1185">Reference proteome</keyword>
<evidence type="ECO:0000313" key="2">
    <source>
        <dbReference type="EMBL" id="APT90210.1"/>
    </source>
</evidence>
<dbReference type="PANTHER" id="PTHR46018:SF4">
    <property type="entry name" value="METALLO-HYDROLASE YHFI-RELATED"/>
    <property type="match status" value="1"/>
</dbReference>
<dbReference type="SUPFAM" id="SSF56281">
    <property type="entry name" value="Metallo-hydrolase/oxidoreductase"/>
    <property type="match status" value="1"/>
</dbReference>
<organism evidence="2 3">
    <name type="scientific">Corynebacterium sphenisci DSM 44792</name>
    <dbReference type="NCBI Taxonomy" id="1437874"/>
    <lineage>
        <taxon>Bacteria</taxon>
        <taxon>Bacillati</taxon>
        <taxon>Actinomycetota</taxon>
        <taxon>Actinomycetes</taxon>
        <taxon>Mycobacteriales</taxon>
        <taxon>Corynebacteriaceae</taxon>
        <taxon>Corynebacterium</taxon>
    </lineage>
</organism>
<feature type="domain" description="Metallo-beta-lactamase" evidence="1">
    <location>
        <begin position="18"/>
        <end position="214"/>
    </location>
</feature>
<proteinExistence type="predicted"/>
<dbReference type="OrthoDB" id="9800940at2"/>